<dbReference type="Pfam" id="PF00746">
    <property type="entry name" value="Gram_pos_anchor"/>
    <property type="match status" value="1"/>
</dbReference>
<dbReference type="NCBIfam" id="TIGR02331">
    <property type="entry name" value="rib_alpha"/>
    <property type="match status" value="6"/>
</dbReference>
<evidence type="ECO:0007829" key="12">
    <source>
        <dbReference type="PDB" id="9AVK"/>
    </source>
</evidence>
<feature type="region of interest" description="Disordered" evidence="5">
    <location>
        <begin position="1669"/>
        <end position="1733"/>
    </location>
</feature>
<feature type="compositionally biased region" description="Basic and acidic residues" evidence="5">
    <location>
        <begin position="1218"/>
        <end position="1236"/>
    </location>
</feature>
<dbReference type="GO" id="GO:0046872">
    <property type="term" value="F:metal ion binding"/>
    <property type="evidence" value="ECO:0007669"/>
    <property type="project" value="UniProtKB-KW"/>
</dbReference>
<dbReference type="Pfam" id="PF18957">
    <property type="entry name" value="RibLong"/>
    <property type="match status" value="1"/>
</dbReference>
<dbReference type="NCBIfam" id="TIGR01168">
    <property type="entry name" value="YSIRK_signal"/>
    <property type="match status" value="1"/>
</dbReference>
<dbReference type="Pfam" id="PF04650">
    <property type="entry name" value="YSIRK_signal"/>
    <property type="match status" value="1"/>
</dbReference>
<dbReference type="PROSITE" id="PS50847">
    <property type="entry name" value="GRAM_POS_ANCHORING"/>
    <property type="match status" value="1"/>
</dbReference>
<dbReference type="InterPro" id="IPR013783">
    <property type="entry name" value="Ig-like_fold"/>
</dbReference>
<feature type="compositionally biased region" description="Low complexity" evidence="5">
    <location>
        <begin position="1689"/>
        <end position="1698"/>
    </location>
</feature>
<dbReference type="Proteomes" id="UP000244083">
    <property type="component" value="Unassembled WGS sequence"/>
</dbReference>
<name>A0A2T5Q5G6_LIMRT</name>
<feature type="binding site" evidence="10">
    <location>
        <position position="1241"/>
    </location>
    <ligand>
        <name>Cu(2+)</name>
        <dbReference type="ChEBI" id="CHEBI:29036"/>
    </ligand>
</feature>
<dbReference type="Pfam" id="PF08428">
    <property type="entry name" value="Rib"/>
    <property type="match status" value="6"/>
</dbReference>
<feature type="compositionally biased region" description="Polar residues" evidence="5">
    <location>
        <begin position="137"/>
        <end position="150"/>
    </location>
</feature>
<dbReference type="Gene3D" id="2.60.40.10">
    <property type="entry name" value="Immunoglobulins"/>
    <property type="match status" value="1"/>
</dbReference>
<evidence type="ECO:0000256" key="4">
    <source>
        <dbReference type="ARBA" id="ARBA00023088"/>
    </source>
</evidence>
<keyword evidence="6" id="KW-0472">Membrane</keyword>
<feature type="compositionally biased region" description="Polar residues" evidence="5">
    <location>
        <begin position="1699"/>
        <end position="1733"/>
    </location>
</feature>
<organism evidence="8 9">
    <name type="scientific">Limosilactobacillus reuteri</name>
    <name type="common">Lactobacillus reuteri</name>
    <dbReference type="NCBI Taxonomy" id="1598"/>
    <lineage>
        <taxon>Bacteria</taxon>
        <taxon>Bacillati</taxon>
        <taxon>Bacillota</taxon>
        <taxon>Bacilli</taxon>
        <taxon>Lactobacillales</taxon>
        <taxon>Lactobacillaceae</taxon>
        <taxon>Limosilactobacillus</taxon>
    </lineage>
</organism>
<evidence type="ECO:0000256" key="6">
    <source>
        <dbReference type="SAM" id="Phobius"/>
    </source>
</evidence>
<keyword evidence="6" id="KW-0812">Transmembrane</keyword>
<dbReference type="InterPro" id="IPR005877">
    <property type="entry name" value="YSIRK_signal_dom"/>
</dbReference>
<keyword evidence="1" id="KW-0134">Cell wall</keyword>
<dbReference type="InterPro" id="IPR012706">
    <property type="entry name" value="Rib_alpha_Esp_rpt"/>
</dbReference>
<evidence type="ECO:0000313" key="9">
    <source>
        <dbReference type="Proteomes" id="UP000244083"/>
    </source>
</evidence>
<keyword evidence="10 11" id="KW-0002">3D-structure</keyword>
<evidence type="ECO:0007829" key="10">
    <source>
        <dbReference type="PDB" id="8YK7"/>
    </source>
</evidence>
<keyword evidence="2" id="KW-0964">Secreted</keyword>
<keyword evidence="3" id="KW-0732">Signal</keyword>
<evidence type="ECO:0000313" key="8">
    <source>
        <dbReference type="EMBL" id="PTV04905.1"/>
    </source>
</evidence>
<dbReference type="NCBIfam" id="NF038186">
    <property type="entry name" value="YPDG_rpt"/>
    <property type="match status" value="1"/>
</dbReference>
<feature type="region of interest" description="Disordered" evidence="5">
    <location>
        <begin position="907"/>
        <end position="939"/>
    </location>
</feature>
<reference evidence="9" key="1">
    <citation type="submission" date="2018-04" db="EMBL/GenBank/DDBJ databases">
        <title>Draft Genome Sequences of 10 Lactobacillus Species from 22 Commercial Probiotic Products.</title>
        <authorList>
            <person name="Gangiredla J."/>
            <person name="Barnaba T.J."/>
            <person name="Mammel M.K."/>
            <person name="Lacher D.W."/>
            <person name="Elkins C.A."/>
            <person name="Lampel K.A."/>
            <person name="Whitehouse C.A."/>
            <person name="Tartera C."/>
        </authorList>
    </citation>
    <scope>NUCLEOTIDE SEQUENCE [LARGE SCALE GENOMIC DNA]</scope>
    <source>
        <strain evidence="9">DS12_10</strain>
    </source>
</reference>
<reference evidence="12" key="2">
    <citation type="journal article" date="2024" name="Acta Crystallogr. F Struct. Biol. Commun.">
        <title>Crystal structure of the long Rib domain of the LPXTG-anchored surface protein from Limosilactobacillus reuteri.</title>
        <authorList>
            <person name="Xue Y."/>
            <person name="Wu Z."/>
            <person name="Kang X."/>
        </authorList>
    </citation>
    <scope>X-RAY CRYSTALLOGRAPHY (1.46 ANGSTROMS) OF 888-990</scope>
</reference>
<dbReference type="EMBL" id="QAZN01000002">
    <property type="protein sequence ID" value="PTV04905.1"/>
    <property type="molecule type" value="Genomic_DNA"/>
</dbReference>
<dbReference type="SMR" id="A0A2T5Q5G6"/>
<dbReference type="RefSeq" id="WP_107720842.1">
    <property type="nucleotide sequence ID" value="NZ_QAZN01000002.1"/>
</dbReference>
<protein>
    <submittedName>
        <fullName evidence="8">YSIRK signal domain/LPXTG anchor domain surface protein</fullName>
    </submittedName>
</protein>
<feature type="region of interest" description="Disordered" evidence="5">
    <location>
        <begin position="1430"/>
        <end position="1479"/>
    </location>
</feature>
<dbReference type="InterPro" id="IPR019931">
    <property type="entry name" value="LPXTG_anchor"/>
</dbReference>
<feature type="compositionally biased region" description="Polar residues" evidence="5">
    <location>
        <begin position="1521"/>
        <end position="1530"/>
    </location>
</feature>
<dbReference type="Pfam" id="PF20585">
    <property type="entry name" value="Pectate_lyase_5"/>
    <property type="match status" value="1"/>
</dbReference>
<feature type="compositionally biased region" description="Polar residues" evidence="5">
    <location>
        <begin position="907"/>
        <end position="919"/>
    </location>
</feature>
<feature type="region of interest" description="Disordered" evidence="5">
    <location>
        <begin position="1196"/>
        <end position="1238"/>
    </location>
</feature>
<feature type="region of interest" description="Disordered" evidence="5">
    <location>
        <begin position="1510"/>
        <end position="1539"/>
    </location>
</feature>
<evidence type="ECO:0000256" key="2">
    <source>
        <dbReference type="ARBA" id="ARBA00022525"/>
    </source>
</evidence>
<dbReference type="InterPro" id="IPR046776">
    <property type="entry name" value="Pectate_lyase_5"/>
</dbReference>
<feature type="compositionally biased region" description="Low complexity" evidence="5">
    <location>
        <begin position="118"/>
        <end position="136"/>
    </location>
</feature>
<feature type="compositionally biased region" description="Polar residues" evidence="5">
    <location>
        <begin position="51"/>
        <end position="89"/>
    </location>
</feature>
<proteinExistence type="evidence at protein level"/>
<feature type="region of interest" description="Disordered" evidence="5">
    <location>
        <begin position="1260"/>
        <end position="1319"/>
    </location>
</feature>
<reference evidence="10" key="3">
    <citation type="journal article" date="2024" name="Acta Crystallogr. F Struct. Biol. Commun.">
        <title>Crystal structure of the Rib domain of the cell-wall-anchored surface protein from Limosilactobacillus reuteri.</title>
        <authorList>
            <person name="Xue Y."/>
            <person name="Wu Z."/>
            <person name="Kang X."/>
        </authorList>
    </citation>
    <scope>X-RAY CRYSTALLOGRAPHY (1.35 ANGSTROMS) OF 1190-1268 IN COMPLEX WITH CU(2+)</scope>
</reference>
<evidence type="ECO:0000259" key="7">
    <source>
        <dbReference type="PROSITE" id="PS50847"/>
    </source>
</evidence>
<comment type="caution">
    <text evidence="8">The sequence shown here is derived from an EMBL/GenBank/DDBJ whole genome shotgun (WGS) entry which is preliminary data.</text>
</comment>
<gene>
    <name evidence="8" type="ORF">DB325_02015</name>
</gene>
<keyword evidence="10" id="KW-0479">Metal-binding</keyword>
<evidence type="ECO:0007829" key="11">
    <source>
        <dbReference type="PDB" id="8YKE"/>
    </source>
</evidence>
<evidence type="ECO:0000256" key="3">
    <source>
        <dbReference type="ARBA" id="ARBA00022729"/>
    </source>
</evidence>
<keyword evidence="6" id="KW-1133">Transmembrane helix</keyword>
<feature type="compositionally biased region" description="Basic and acidic residues" evidence="5">
    <location>
        <begin position="1299"/>
        <end position="1317"/>
    </location>
</feature>
<dbReference type="PDB" id="9AVK">
    <property type="method" value="X-ray"/>
    <property type="resolution" value="1.46 A"/>
    <property type="chains" value="A=888-990"/>
</dbReference>
<feature type="transmembrane region" description="Helical" evidence="6">
    <location>
        <begin position="21"/>
        <end position="42"/>
    </location>
</feature>
<dbReference type="PDB" id="8YK7">
    <property type="method" value="X-ray"/>
    <property type="resolution" value="1.35 A"/>
    <property type="chains" value="A=1190-1268"/>
</dbReference>
<feature type="compositionally biased region" description="Low complexity" evidence="5">
    <location>
        <begin position="1669"/>
        <end position="1679"/>
    </location>
</feature>
<accession>A0A2T5Q5G6</accession>
<feature type="domain" description="Gram-positive cocci surface proteins LPxTG" evidence="7">
    <location>
        <begin position="1725"/>
        <end position="1763"/>
    </location>
</feature>
<evidence type="ECO:0000256" key="1">
    <source>
        <dbReference type="ARBA" id="ARBA00022512"/>
    </source>
</evidence>
<dbReference type="PDB" id="8YKE">
    <property type="method" value="X-ray"/>
    <property type="resolution" value="1.80 A"/>
    <property type="chains" value="A=1515-1665"/>
</dbReference>
<feature type="region of interest" description="Disordered" evidence="5">
    <location>
        <begin position="1341"/>
        <end position="1399"/>
    </location>
</feature>
<keyword evidence="4" id="KW-0572">Peptidoglycan-anchor</keyword>
<feature type="region of interest" description="Disordered" evidence="5">
    <location>
        <begin position="51"/>
        <end position="150"/>
    </location>
</feature>
<dbReference type="NCBIfam" id="TIGR01167">
    <property type="entry name" value="LPXTG_anchor"/>
    <property type="match status" value="1"/>
</dbReference>
<sequence length="1763" mass="185496">MLSKNNRKEQFRKQEPKKQRFAIKKLTVGVASVLIGFTFMGMNASADTTAAEANSEAGSQPVAETQKSASNQVNNQATLTTQSNDNQVATAAAAQKHENAVSDASDQATGAVEANSGDASVTTPTSSSADSASSADGQQTTSFNVKANAGSANEQRLASLYRTYGTSFVQMTQVAATQETQKTLRGTQTEEVGDWQSLVNALNNANTGTIKLTSDITVANKGTNINGIRRPNPVVNSGKMNLTGSNISGGLDIDGQGHAINFGANYLSFDTNNQKDSNPWDIDFKNLTINADGYDNSWSTLGGAFSPIYMGGDDIKTSLLAKNKVTFENVTADVKNGAFYNTTMASQTGDDPYTTVTFKGNNNITCEAVNVKGNQLYNYSSAVSASHIIFADGTNTIFNVSSAKTNNDQNPGGNILRAKVEDEKNDKAPAIDVQQGATVTLNGKSTDVKGMLVNSAITGTVQVDGNLNANMADGHSIAIWAGNLNIGNTGVVNIDTKQSNDGTGANGVTNYNGYHYAPISLGVGFAFNVTNADSNVLDNAGTLVIKRTGDNKSTSPLISFGSGNGTGSIFTMNVQDGATLDLQDSAQSSIAGATTNTPNIGLITMWGSGNGSATSSDTINITNPAYVNFQRTGSQTGTLLRLENQVNHVNIQSNGANNPLPLAQWDEGNYNNPSYYWYINNLTTQNNWGNNSISGFAGKGQTVGANKAGEAKFLHSNGTVTMGGSQAGLNQYQYTDGTITQGQPNPGVAYQTPYLNTFLNNFNWWTPQQISMGTNLEAKVTPTDAEKYQPVVQTIDGNTNQTLSDLTAKDGIKGLLSSDGTVTTDLSSVKSVSWYDAATDANEWTDVMGDEAAPTNPTGNLKTSDKSAWAKVTYTDGSVDFANIPLNITQPMAETYNPSYRPVNVEQGQTATDKPSFTTQDDKDATAPTGTTFTTGTDTPTWATIDPSNGTVTLKPGTPGAYNVPVTVTYPDKSTDETTVPVIVTKAGQTVTWGDNGAVVTTVDTSKLNAHETTDNSQVLSAASVVSAEGYELTDGKLSTTTTPITIDPAAVSWTTTPDTNVETATAAGKKIENNTIKIDLTNNDAANNILGSKNGIVTTNPFTIDAKGAGAKNITTPVTVALGSALTSEQFGQLVENNIPTKEIASTTWATKPDEQGQGGVIKITFKDNDANGQPTYLNINIPASSIKVTTDADKYTPEGQDVSTKTGVVPNPAEGIKNKSDLPDGTKYTWKDTPDISTEGNKPAVVVVTYPDGSKDEVPVTIHVTNPTTPTDADKYTPEGQDVNTKTGVVPNPAEGIKNKSDLPDGTKYTWKDTPDVTTEGNKPAVVVVTYPDGSKDEVPVTIHVTNPTTPTDADKYTPEGQDVNTKTGVVPDPAEGIKNKSDLPGGTKYTWKDTPDVTTAGDKPATVVVTYPDGSKDEVPVTIHVTNPATPTDADKYTPEGQDVNTKTGVVPDPAEGIKNKSDLPGGTKYTWKDTPDVTTAGDKPATIVVTYPDGSKDGVPVTIHVTNPTTDADKYTPETQPITTSEGKVPDPADGIKNKADLPDGTKYTWTNPDQVAQDVKTPGSHTETITVTYPDGSKDTVTVTVNAPAPEGQNITTDQGKLPNPADAIKNKDQMPDGTTYTWKQEPDVSTPGDHTGVVEVHFPDGTTYEVTVDVHVDAVNPDNGGNMNSGNGSIDHQNGTEINNGNMTNANNGSVIENVTGQTQNSATNSTSQQPAKTLPQTGNDSSKFSALAGLSLAAFASLFGFAGHDKKRKADK</sequence>
<dbReference type="InterPro" id="IPR044055">
    <property type="entry name" value="RibLong"/>
</dbReference>
<reference evidence="11" key="4">
    <citation type="submission" date="2024-03" db="PDB data bank">
        <title>Structure of two rib domains.</title>
        <authorList>
            <person name="Xue Y."/>
            <person name="Kang X."/>
        </authorList>
    </citation>
    <scope>X-RAY CRYSTALLOGRAPHY (1.80 ANGSTROMS) OF 1515-1665</scope>
</reference>
<feature type="compositionally biased region" description="Low complexity" evidence="5">
    <location>
        <begin position="926"/>
        <end position="939"/>
    </location>
</feature>
<dbReference type="InterPro" id="IPR059115">
    <property type="entry name" value="Rib"/>
</dbReference>
<feature type="transmembrane region" description="Helical" evidence="6">
    <location>
        <begin position="1735"/>
        <end position="1753"/>
    </location>
</feature>
<evidence type="ECO:0000256" key="5">
    <source>
        <dbReference type="SAM" id="MobiDB-lite"/>
    </source>
</evidence>